<reference evidence="5 6" key="1">
    <citation type="journal article" date="2004" name="Nature">
        <title>Genome evolution in yeasts.</title>
        <authorList>
            <consortium name="Genolevures"/>
            <person name="Dujon B."/>
            <person name="Sherman D."/>
            <person name="Fischer G."/>
            <person name="Durrens P."/>
            <person name="Casaregola S."/>
            <person name="Lafontaine I."/>
            <person name="de Montigny J."/>
            <person name="Marck C."/>
            <person name="Neuveglise C."/>
            <person name="Talla E."/>
            <person name="Goffard N."/>
            <person name="Frangeul L."/>
            <person name="Aigle M."/>
            <person name="Anthouard V."/>
            <person name="Babour A."/>
            <person name="Barbe V."/>
            <person name="Barnay S."/>
            <person name="Blanchin S."/>
            <person name="Beckerich J.M."/>
            <person name="Beyne E."/>
            <person name="Bleykasten C."/>
            <person name="Boisrame A."/>
            <person name="Boyer J."/>
            <person name="Cattolico L."/>
            <person name="Confanioleri F."/>
            <person name="de Daruvar A."/>
            <person name="Despons L."/>
            <person name="Fabre E."/>
            <person name="Fairhead C."/>
            <person name="Ferry-Dumazet H."/>
            <person name="Groppi A."/>
            <person name="Hantraye F."/>
            <person name="Hennequin C."/>
            <person name="Jauniaux N."/>
            <person name="Joyet P."/>
            <person name="Kachouri R."/>
            <person name="Kerrest A."/>
            <person name="Koszul R."/>
            <person name="Lemaire M."/>
            <person name="Lesur I."/>
            <person name="Ma L."/>
            <person name="Muller H."/>
            <person name="Nicaud J.M."/>
            <person name="Nikolski M."/>
            <person name="Oztas S."/>
            <person name="Ozier-Kalogeropoulos O."/>
            <person name="Pellenz S."/>
            <person name="Potier S."/>
            <person name="Richard G.F."/>
            <person name="Straub M.L."/>
            <person name="Suleau A."/>
            <person name="Swennene D."/>
            <person name="Tekaia F."/>
            <person name="Wesolowski-Louvel M."/>
            <person name="Westhof E."/>
            <person name="Wirth B."/>
            <person name="Zeniou-Meyer M."/>
            <person name="Zivanovic I."/>
            <person name="Bolotin-Fukuhara M."/>
            <person name="Thierry A."/>
            <person name="Bouchier C."/>
            <person name="Caudron B."/>
            <person name="Scarpelli C."/>
            <person name="Gaillardin C."/>
            <person name="Weissenbach J."/>
            <person name="Wincker P."/>
            <person name="Souciet J.L."/>
        </authorList>
    </citation>
    <scope>NUCLEOTIDE SEQUENCE [LARGE SCALE GENOMIC DNA]</scope>
    <source>
        <strain evidence="6">ATCC 8585 / CBS 2359 / DSM 70799 / NBRC 1267 / NRRL Y-1140 / WM37</strain>
    </source>
</reference>
<dbReference type="FunFam" id="3.90.470.10:FF:000022">
    <property type="entry name" value="Mitochondrial ribosomal protein"/>
    <property type="match status" value="1"/>
</dbReference>
<sequence>MLSRTVTSLFGLGKASGVRSFQASALQLQKSAQGSLFGEVTDGVNPLKDDDPNKLSNKLTTATELSDDLDAATQLAEAKKKVTAANDTQLQKYIEEQDPMIKSLPEFLLPRVKKEFYEQQVRLNGGFYDKSVRPKDRSLRLTNEELEVLEPSVYVKSYRVKSSMKKATQLLRLLNGLDAKKALTQCHFSDKKVARDVAELLERGINDGVKLGLDANDLYISQIWTGSDGFWQKRVEWKGRGRRGLIEHPYVHIKCILKTKSVTKRRLEHEAKLKEQRKKPWVQLADKPIRGSMGGVYKW</sequence>
<dbReference type="Pfam" id="PF00237">
    <property type="entry name" value="Ribosomal_L22"/>
    <property type="match status" value="1"/>
</dbReference>
<evidence type="ECO:0000256" key="3">
    <source>
        <dbReference type="ARBA" id="ARBA00023274"/>
    </source>
</evidence>
<evidence type="ECO:0000256" key="2">
    <source>
        <dbReference type="ARBA" id="ARBA00022980"/>
    </source>
</evidence>
<dbReference type="Proteomes" id="UP000000598">
    <property type="component" value="Chromosome D"/>
</dbReference>
<keyword evidence="2 4" id="KW-0689">Ribosomal protein</keyword>
<comment type="similarity">
    <text evidence="1 4">Belongs to the universal ribosomal protein uL22 family.</text>
</comment>
<dbReference type="InterPro" id="IPR036394">
    <property type="entry name" value="Ribosomal_uL22_sf"/>
</dbReference>
<keyword evidence="3 4" id="KW-0687">Ribonucleoprotein</keyword>
<dbReference type="KEGG" id="kla:KLLA0_D08261g"/>
<evidence type="ECO:0000313" key="5">
    <source>
        <dbReference type="EMBL" id="CAH00526.1"/>
    </source>
</evidence>
<proteinExistence type="inferred from homology"/>
<dbReference type="InterPro" id="IPR047867">
    <property type="entry name" value="Ribosomal_uL22_bac/org-type"/>
</dbReference>
<dbReference type="FunCoup" id="Q6CRK9">
    <property type="interactions" value="338"/>
</dbReference>
<keyword evidence="6" id="KW-1185">Reference proteome</keyword>
<evidence type="ECO:0000313" key="6">
    <source>
        <dbReference type="Proteomes" id="UP000000598"/>
    </source>
</evidence>
<evidence type="ECO:0000256" key="1">
    <source>
        <dbReference type="ARBA" id="ARBA00009451"/>
    </source>
</evidence>
<gene>
    <name evidence="5" type="ORF">KLLA0_D08261g</name>
</gene>
<dbReference type="InterPro" id="IPR001063">
    <property type="entry name" value="Ribosomal_uL22"/>
</dbReference>
<dbReference type="eggNOG" id="KOG1711">
    <property type="taxonomic scope" value="Eukaryota"/>
</dbReference>
<dbReference type="STRING" id="284590.Q6CRK9"/>
<dbReference type="PANTHER" id="PTHR13501">
    <property type="entry name" value="CHLOROPLAST 50S RIBOSOMAL PROTEIN L22-RELATED"/>
    <property type="match status" value="1"/>
</dbReference>
<dbReference type="GO" id="GO:0006412">
    <property type="term" value="P:translation"/>
    <property type="evidence" value="ECO:0007669"/>
    <property type="project" value="InterPro"/>
</dbReference>
<dbReference type="GO" id="GO:0003735">
    <property type="term" value="F:structural constituent of ribosome"/>
    <property type="evidence" value="ECO:0007669"/>
    <property type="project" value="InterPro"/>
</dbReference>
<dbReference type="PaxDb" id="284590-Q6CRK9"/>
<name>Q6CRK9_KLULA</name>
<evidence type="ECO:0000256" key="4">
    <source>
        <dbReference type="RuleBase" id="RU004005"/>
    </source>
</evidence>
<accession>Q6CRK9</accession>
<dbReference type="HOGENOM" id="CLU_081667_0_0_1"/>
<dbReference type="InParanoid" id="Q6CRK9"/>
<dbReference type="GO" id="GO:0005762">
    <property type="term" value="C:mitochondrial large ribosomal subunit"/>
    <property type="evidence" value="ECO:0007669"/>
    <property type="project" value="TreeGrafter"/>
</dbReference>
<dbReference type="PANTHER" id="PTHR13501:SF8">
    <property type="entry name" value="LARGE RIBOSOMAL SUBUNIT PROTEIN UL22M"/>
    <property type="match status" value="1"/>
</dbReference>
<organism evidence="5 6">
    <name type="scientific">Kluyveromyces lactis (strain ATCC 8585 / CBS 2359 / DSM 70799 / NBRC 1267 / NRRL Y-1140 / WM37)</name>
    <name type="common">Yeast</name>
    <name type="synonym">Candida sphaerica</name>
    <dbReference type="NCBI Taxonomy" id="284590"/>
    <lineage>
        <taxon>Eukaryota</taxon>
        <taxon>Fungi</taxon>
        <taxon>Dikarya</taxon>
        <taxon>Ascomycota</taxon>
        <taxon>Saccharomycotina</taxon>
        <taxon>Saccharomycetes</taxon>
        <taxon>Saccharomycetales</taxon>
        <taxon>Saccharomycetaceae</taxon>
        <taxon>Kluyveromyces</taxon>
    </lineage>
</organism>
<dbReference type="Gene3D" id="3.90.470.10">
    <property type="entry name" value="Ribosomal protein L22/L17"/>
    <property type="match status" value="1"/>
</dbReference>
<dbReference type="AlphaFoldDB" id="Q6CRK9"/>
<dbReference type="SUPFAM" id="SSF54843">
    <property type="entry name" value="Ribosomal protein L22"/>
    <property type="match status" value="1"/>
</dbReference>
<protein>
    <submittedName>
        <fullName evidence="5">KLLA0D08261p</fullName>
    </submittedName>
</protein>
<dbReference type="OMA" id="WVQLADK"/>
<dbReference type="EMBL" id="CR382124">
    <property type="protein sequence ID" value="CAH00526.1"/>
    <property type="molecule type" value="Genomic_DNA"/>
</dbReference>